<dbReference type="Pfam" id="PF03378">
    <property type="entry name" value="CAS_CSE1"/>
    <property type="match status" value="1"/>
</dbReference>
<dbReference type="AlphaFoldDB" id="A0A0L0SSJ6"/>
<evidence type="ECO:0000256" key="3">
    <source>
        <dbReference type="ARBA" id="ARBA00008669"/>
    </source>
</evidence>
<keyword evidence="7" id="KW-0539">Nucleus</keyword>
<dbReference type="eggNOG" id="KOG1992">
    <property type="taxonomic scope" value="Eukaryota"/>
</dbReference>
<evidence type="ECO:0000256" key="1">
    <source>
        <dbReference type="ARBA" id="ARBA00004123"/>
    </source>
</evidence>
<dbReference type="Pfam" id="PF03810">
    <property type="entry name" value="IBN_N"/>
    <property type="match status" value="1"/>
</dbReference>
<protein>
    <recommendedName>
        <fullName evidence="8">Importin N-terminal domain-containing protein</fullName>
    </recommendedName>
</protein>
<reference evidence="10" key="2">
    <citation type="submission" date="2009-11" db="EMBL/GenBank/DDBJ databases">
        <title>The Genome Sequence of Allomyces macrogynus strain ATCC 38327.</title>
        <authorList>
            <consortium name="The Broad Institute Genome Sequencing Platform"/>
            <person name="Russ C."/>
            <person name="Cuomo C."/>
            <person name="Shea T."/>
            <person name="Young S.K."/>
            <person name="Zeng Q."/>
            <person name="Koehrsen M."/>
            <person name="Haas B."/>
            <person name="Borodovsky M."/>
            <person name="Guigo R."/>
            <person name="Alvarado L."/>
            <person name="Berlin A."/>
            <person name="Borenstein D."/>
            <person name="Chen Z."/>
            <person name="Engels R."/>
            <person name="Freedman E."/>
            <person name="Gellesch M."/>
            <person name="Goldberg J."/>
            <person name="Griggs A."/>
            <person name="Gujja S."/>
            <person name="Heiman D."/>
            <person name="Hepburn T."/>
            <person name="Howarth C."/>
            <person name="Jen D."/>
            <person name="Larson L."/>
            <person name="Lewis B."/>
            <person name="Mehta T."/>
            <person name="Park D."/>
            <person name="Pearson M."/>
            <person name="Roberts A."/>
            <person name="Saif S."/>
            <person name="Shenoy N."/>
            <person name="Sisk P."/>
            <person name="Stolte C."/>
            <person name="Sykes S."/>
            <person name="Walk T."/>
            <person name="White J."/>
            <person name="Yandava C."/>
            <person name="Burger G."/>
            <person name="Gray M.W."/>
            <person name="Holland P.W.H."/>
            <person name="King N."/>
            <person name="Lang F.B.F."/>
            <person name="Roger A.J."/>
            <person name="Ruiz-Trillo I."/>
            <person name="Lander E."/>
            <person name="Nusbaum C."/>
        </authorList>
    </citation>
    <scope>NUCLEOTIDE SEQUENCE [LARGE SCALE GENOMIC DNA]</scope>
    <source>
        <strain evidence="10">ATCC 38327</strain>
    </source>
</reference>
<keyword evidence="4" id="KW-0813">Transport</keyword>
<keyword evidence="10" id="KW-1185">Reference proteome</keyword>
<dbReference type="InterPro" id="IPR001494">
    <property type="entry name" value="Importin-beta_N"/>
</dbReference>
<dbReference type="GO" id="GO:0005829">
    <property type="term" value="C:cytosol"/>
    <property type="evidence" value="ECO:0007669"/>
    <property type="project" value="TreeGrafter"/>
</dbReference>
<evidence type="ECO:0000256" key="6">
    <source>
        <dbReference type="ARBA" id="ARBA00022927"/>
    </source>
</evidence>
<accession>A0A0L0SSJ6</accession>
<comment type="subcellular location">
    <subcellularLocation>
        <location evidence="2">Cytoplasm</location>
    </subcellularLocation>
    <subcellularLocation>
        <location evidence="1">Nucleus</location>
    </subcellularLocation>
</comment>
<comment type="similarity">
    <text evidence="3">Belongs to the XPO2/CSE1 family.</text>
</comment>
<keyword evidence="6" id="KW-0653">Protein transport</keyword>
<name>A0A0L0SSJ6_ALLM3</name>
<evidence type="ECO:0000313" key="10">
    <source>
        <dbReference type="Proteomes" id="UP000054350"/>
    </source>
</evidence>
<dbReference type="PANTHER" id="PTHR10997">
    <property type="entry name" value="IMPORTIN-7, 8, 11"/>
    <property type="match status" value="1"/>
</dbReference>
<evidence type="ECO:0000256" key="2">
    <source>
        <dbReference type="ARBA" id="ARBA00004496"/>
    </source>
</evidence>
<evidence type="ECO:0000313" key="9">
    <source>
        <dbReference type="EMBL" id="KNE65467.1"/>
    </source>
</evidence>
<evidence type="ECO:0000259" key="8">
    <source>
        <dbReference type="PROSITE" id="PS50166"/>
    </source>
</evidence>
<evidence type="ECO:0000256" key="5">
    <source>
        <dbReference type="ARBA" id="ARBA00022490"/>
    </source>
</evidence>
<dbReference type="GO" id="GO:0006606">
    <property type="term" value="P:protein import into nucleus"/>
    <property type="evidence" value="ECO:0007669"/>
    <property type="project" value="TreeGrafter"/>
</dbReference>
<dbReference type="InterPro" id="IPR011989">
    <property type="entry name" value="ARM-like"/>
</dbReference>
<dbReference type="SMART" id="SM00913">
    <property type="entry name" value="IBN_N"/>
    <property type="match status" value="1"/>
</dbReference>
<dbReference type="Pfam" id="PF08506">
    <property type="entry name" value="Cse1"/>
    <property type="match status" value="1"/>
</dbReference>
<dbReference type="GO" id="GO:0005049">
    <property type="term" value="F:nuclear export signal receptor activity"/>
    <property type="evidence" value="ECO:0007669"/>
    <property type="project" value="TreeGrafter"/>
</dbReference>
<dbReference type="InterPro" id="IPR013713">
    <property type="entry name" value="XPO2_central"/>
</dbReference>
<dbReference type="Gene3D" id="1.25.10.10">
    <property type="entry name" value="Leucine-rich Repeat Variant"/>
    <property type="match status" value="1"/>
</dbReference>
<proteinExistence type="inferred from homology"/>
<dbReference type="STRING" id="578462.A0A0L0SSJ6"/>
<dbReference type="InterPro" id="IPR016024">
    <property type="entry name" value="ARM-type_fold"/>
</dbReference>
<evidence type="ECO:0000256" key="7">
    <source>
        <dbReference type="ARBA" id="ARBA00023242"/>
    </source>
</evidence>
<dbReference type="GO" id="GO:0031267">
    <property type="term" value="F:small GTPase binding"/>
    <property type="evidence" value="ECO:0007669"/>
    <property type="project" value="InterPro"/>
</dbReference>
<dbReference type="OMA" id="APIMDSE"/>
<keyword evidence="5" id="KW-0963">Cytoplasm</keyword>
<gene>
    <name evidence="9" type="ORF">AMAG_11089</name>
</gene>
<dbReference type="OrthoDB" id="3268246at2759"/>
<evidence type="ECO:0000256" key="4">
    <source>
        <dbReference type="ARBA" id="ARBA00022448"/>
    </source>
</evidence>
<dbReference type="GO" id="GO:0005635">
    <property type="term" value="C:nuclear envelope"/>
    <property type="evidence" value="ECO:0007669"/>
    <property type="project" value="TreeGrafter"/>
</dbReference>
<dbReference type="InterPro" id="IPR005043">
    <property type="entry name" value="XPO2_C"/>
</dbReference>
<dbReference type="SUPFAM" id="SSF48371">
    <property type="entry name" value="ARM repeat"/>
    <property type="match status" value="1"/>
</dbReference>
<reference evidence="9 10" key="1">
    <citation type="submission" date="2009-11" db="EMBL/GenBank/DDBJ databases">
        <title>Annotation of Allomyces macrogynus ATCC 38327.</title>
        <authorList>
            <consortium name="The Broad Institute Genome Sequencing Platform"/>
            <person name="Russ C."/>
            <person name="Cuomo C."/>
            <person name="Burger G."/>
            <person name="Gray M.W."/>
            <person name="Holland P.W.H."/>
            <person name="King N."/>
            <person name="Lang F.B.F."/>
            <person name="Roger A.J."/>
            <person name="Ruiz-Trillo I."/>
            <person name="Young S.K."/>
            <person name="Zeng Q."/>
            <person name="Gargeya S."/>
            <person name="Fitzgerald M."/>
            <person name="Haas B."/>
            <person name="Abouelleil A."/>
            <person name="Alvarado L."/>
            <person name="Arachchi H.M."/>
            <person name="Berlin A."/>
            <person name="Chapman S.B."/>
            <person name="Gearin G."/>
            <person name="Goldberg J."/>
            <person name="Griggs A."/>
            <person name="Gujja S."/>
            <person name="Hansen M."/>
            <person name="Heiman D."/>
            <person name="Howarth C."/>
            <person name="Larimer J."/>
            <person name="Lui A."/>
            <person name="MacDonald P.J.P."/>
            <person name="McCowen C."/>
            <person name="Montmayeur A."/>
            <person name="Murphy C."/>
            <person name="Neiman D."/>
            <person name="Pearson M."/>
            <person name="Priest M."/>
            <person name="Roberts A."/>
            <person name="Saif S."/>
            <person name="Shea T."/>
            <person name="Sisk P."/>
            <person name="Stolte C."/>
            <person name="Sykes S."/>
            <person name="Wortman J."/>
            <person name="Nusbaum C."/>
            <person name="Birren B."/>
        </authorList>
    </citation>
    <scope>NUCLEOTIDE SEQUENCE [LARGE SCALE GENOMIC DNA]</scope>
    <source>
        <strain evidence="9 10">ATCC 38327</strain>
    </source>
</reference>
<dbReference type="EMBL" id="GG745347">
    <property type="protein sequence ID" value="KNE65467.1"/>
    <property type="molecule type" value="Genomic_DNA"/>
</dbReference>
<dbReference type="PROSITE" id="PS50166">
    <property type="entry name" value="IMPORTIN_B_NT"/>
    <property type="match status" value="1"/>
</dbReference>
<dbReference type="GO" id="GO:0006611">
    <property type="term" value="P:protein export from nucleus"/>
    <property type="evidence" value="ECO:0007669"/>
    <property type="project" value="TreeGrafter"/>
</dbReference>
<organism evidence="9 10">
    <name type="scientific">Allomyces macrogynus (strain ATCC 38327)</name>
    <name type="common">Allomyces javanicus var. macrogynus</name>
    <dbReference type="NCBI Taxonomy" id="578462"/>
    <lineage>
        <taxon>Eukaryota</taxon>
        <taxon>Fungi</taxon>
        <taxon>Fungi incertae sedis</taxon>
        <taxon>Blastocladiomycota</taxon>
        <taxon>Blastocladiomycetes</taxon>
        <taxon>Blastocladiales</taxon>
        <taxon>Blastocladiaceae</taxon>
        <taxon>Allomyces</taxon>
    </lineage>
</organism>
<dbReference type="PANTHER" id="PTHR10997:SF8">
    <property type="entry name" value="EXPORTIN-2"/>
    <property type="match status" value="1"/>
</dbReference>
<dbReference type="Proteomes" id="UP000054350">
    <property type="component" value="Unassembled WGS sequence"/>
</dbReference>
<dbReference type="VEuPathDB" id="FungiDB:AMAG_11089"/>
<feature type="domain" description="Importin N-terminal" evidence="8">
    <location>
        <begin position="23"/>
        <end position="95"/>
    </location>
</feature>
<sequence length="941" mass="101898">MADVQTVASALQRTLNSATQRQAEAELAQIETHAGFAPFLLQLVSAAQMDQNVRFAGAVYFKNFVKRHWVVDEVNKIVDADRATIKAAIVDVMIAAPPRLQLQISDAVTIMANADFPGNWPTLITDLVSKLTPDNYHVNNGVLQTAHSIFKKWRHQYSSNAVIQEIKLVIDNFYETYERLFLDADARLTAAIATKDKAAADLFAHTFLLLAKLYLSMNVQDLPYQFEENQDKFFPVFLKYLAIDAPLLESDSDEEASALDKVRAAICDIAALYTDKYAEEWKYLPAFVEATWMLLTKTSTLPKHDVLVARGMALLTTIVRRPAYAKQFEAEATLKSIVEQIVVPNMQLRESDEEKFEDEPVEYVRRDLEGSDADTRKRSAADLVKGLLEQHEVPVTNLCVQYITQFMTADAAKPNLKTKDAAVSLFMAVASKSHATTAAGVRSTALNVPEFFAQYMLADLQASRGIATVNALRFLSMFRRQLIEAHAGAVLPLLGAHLRDQSFAVATWAAVVVDQLVKDLPAAAVAPHLPALVAALAAILQAQTDPLKCQEHDYVAKALYRLLRVGAADAGTVLPVCVHALQLTMANPGNPKFTHFLFESIAALIKSTCDRDAAAVAQFEQYLFPVFQAMLAQDIAEFMPYVFQVMAQLLAYHPASATAVPPAYDALLPPLLQPTLWENGGNVPALVALIKTYLVKAAPVLVARNQLTAVLGIFQKLVSSKAHATQGFELLQNIVACVPAAAFAPYRKAVLTVILTKLSGPSPAPKFVQAFIQFWAFYLAVAQPNAQAAIDAFGEVQPGLAASLISHFVAPGIGKLTGRAPKRAVLLGFGRLLAESPASAELTAPLIVALVHLAADPTAEIAAADVDTDALEEMTYSAGFAKLHAAGNRKLDAMPAVKSAVAYFAQALERAATGSLAVAQAVTQAGDVAVARMRALAAGAQ</sequence>